<comment type="similarity">
    <text evidence="1 3">Belongs to the HAD-like hydrolase superfamily. S-2-haloalkanoic acid dehalogenase family.</text>
</comment>
<keyword evidence="5" id="KW-1185">Reference proteome</keyword>
<dbReference type="EMBL" id="JAAQOM010000007">
    <property type="protein sequence ID" value="NIA54690.1"/>
    <property type="molecule type" value="Genomic_DNA"/>
</dbReference>
<dbReference type="InterPro" id="IPR036412">
    <property type="entry name" value="HAD-like_sf"/>
</dbReference>
<evidence type="ECO:0000313" key="4">
    <source>
        <dbReference type="EMBL" id="NIA54690.1"/>
    </source>
</evidence>
<dbReference type="PANTHER" id="PTHR43316:SF3">
    <property type="entry name" value="HALOACID DEHALOGENASE, TYPE II (AFU_ORTHOLOGUE AFUA_2G07750)-RELATED"/>
    <property type="match status" value="1"/>
</dbReference>
<proteinExistence type="inferred from homology"/>
<dbReference type="NCBIfam" id="TIGR01428">
    <property type="entry name" value="HAD_type_II"/>
    <property type="match status" value="1"/>
</dbReference>
<comment type="caution">
    <text evidence="4">The sequence shown here is derived from an EMBL/GenBank/DDBJ whole genome shotgun (WGS) entry which is preliminary data.</text>
</comment>
<evidence type="ECO:0000256" key="1">
    <source>
        <dbReference type="ARBA" id="ARBA00008106"/>
    </source>
</evidence>
<dbReference type="InterPro" id="IPR006439">
    <property type="entry name" value="HAD-SF_hydro_IA"/>
</dbReference>
<reference evidence="4 5" key="1">
    <citation type="submission" date="2020-03" db="EMBL/GenBank/DDBJ databases">
        <title>Genome sequence of strain Massilia sp. TW-1.</title>
        <authorList>
            <person name="Chaudhary D.K."/>
        </authorList>
    </citation>
    <scope>NUCLEOTIDE SEQUENCE [LARGE SCALE GENOMIC DNA]</scope>
    <source>
        <strain evidence="4 5">TW-1</strain>
    </source>
</reference>
<evidence type="ECO:0000256" key="3">
    <source>
        <dbReference type="RuleBase" id="RU368077"/>
    </source>
</evidence>
<comment type="catalytic activity">
    <reaction evidence="3">
        <text>an (S)-2-haloacid + H2O = a (2R)-2-hydroxycarboxylate + a halide anion + H(+)</text>
        <dbReference type="Rhea" id="RHEA:11192"/>
        <dbReference type="ChEBI" id="CHEBI:15377"/>
        <dbReference type="ChEBI" id="CHEBI:15378"/>
        <dbReference type="ChEBI" id="CHEBI:16042"/>
        <dbReference type="ChEBI" id="CHEBI:58314"/>
        <dbReference type="ChEBI" id="CHEBI:137405"/>
        <dbReference type="EC" id="3.8.1.2"/>
    </reaction>
</comment>
<dbReference type="PANTHER" id="PTHR43316">
    <property type="entry name" value="HYDROLASE, HALOACID DELAHOGENASE-RELATED"/>
    <property type="match status" value="1"/>
</dbReference>
<gene>
    <name evidence="4" type="ORF">HAV22_13690</name>
</gene>
<dbReference type="PRINTS" id="PR00413">
    <property type="entry name" value="HADHALOGNASE"/>
</dbReference>
<evidence type="ECO:0000256" key="2">
    <source>
        <dbReference type="ARBA" id="ARBA00022801"/>
    </source>
</evidence>
<dbReference type="SFLD" id="SFLDG01129">
    <property type="entry name" value="C1.5:_HAD__Beta-PGM__Phosphata"/>
    <property type="match status" value="1"/>
</dbReference>
<dbReference type="Gene3D" id="1.10.150.240">
    <property type="entry name" value="Putative phosphatase, domain 2"/>
    <property type="match status" value="1"/>
</dbReference>
<sequence>MTMATFVFDAYGTLFDTHSVASATEEAFPGQGSAITEIWRLKQLEYTWLRSLMERYEDFWAVTRESLAYTLKSLGLAADPATFDRILERYLHLSPYPDALETLQTLRAKGHRLAVLSNGSQSMLDELVANTGLNGALDAVLSVDAKGVFKPSPKAYSLVKESLGVEPSEVVFVSCNPFDVSGAKSFGFRVAWIERVPAAALQNELRASRAMGPATIFKVLRMRNDELGYDPDVRINSLMELANIDSTTLGAGNSTSTKQVFGPGD</sequence>
<dbReference type="Proteomes" id="UP000716322">
    <property type="component" value="Unassembled WGS sequence"/>
</dbReference>
<dbReference type="NCBIfam" id="TIGR01509">
    <property type="entry name" value="HAD-SF-IA-v3"/>
    <property type="match status" value="1"/>
</dbReference>
<dbReference type="SUPFAM" id="SSF56784">
    <property type="entry name" value="HAD-like"/>
    <property type="match status" value="1"/>
</dbReference>
<protein>
    <recommendedName>
        <fullName evidence="3">(S)-2-haloacid dehalogenase</fullName>
        <ecNumber evidence="3">3.8.1.2</ecNumber>
    </recommendedName>
    <alternativeName>
        <fullName evidence="3">2-haloalkanoic acid dehalogenase</fullName>
    </alternativeName>
    <alternativeName>
        <fullName evidence="3">Halocarboxylic acid halidohydrolase</fullName>
    </alternativeName>
    <alternativeName>
        <fullName evidence="3">L-2-haloacid dehalogenase</fullName>
    </alternativeName>
</protein>
<dbReference type="SFLD" id="SFLDS00003">
    <property type="entry name" value="Haloacid_Dehalogenase"/>
    <property type="match status" value="1"/>
</dbReference>
<name>A0ABX0PCF7_9BURK</name>
<comment type="function">
    <text evidence="3">Catalyzes the hydrolytic dehalogenation of small (S)-2-haloalkanoic acids to yield the corresponding (R)-2-hydroxyalkanoic acids.</text>
</comment>
<dbReference type="Pfam" id="PF00702">
    <property type="entry name" value="Hydrolase"/>
    <property type="match status" value="1"/>
</dbReference>
<dbReference type="SFLD" id="SFLDF00045">
    <property type="entry name" value="2-haloacid_dehalogenase"/>
    <property type="match status" value="1"/>
</dbReference>
<dbReference type="EC" id="3.8.1.2" evidence="3"/>
<dbReference type="InterPro" id="IPR006328">
    <property type="entry name" value="2-HAD"/>
</dbReference>
<dbReference type="Gene3D" id="3.40.50.1000">
    <property type="entry name" value="HAD superfamily/HAD-like"/>
    <property type="match status" value="1"/>
</dbReference>
<dbReference type="NCBIfam" id="TIGR01493">
    <property type="entry name" value="HAD-SF-IA-v2"/>
    <property type="match status" value="1"/>
</dbReference>
<dbReference type="InterPro" id="IPR051540">
    <property type="entry name" value="S-2-haloacid_dehalogenase"/>
</dbReference>
<keyword evidence="2 3" id="KW-0378">Hydrolase</keyword>
<accession>A0ABX0PCF7</accession>
<dbReference type="InterPro" id="IPR023214">
    <property type="entry name" value="HAD_sf"/>
</dbReference>
<dbReference type="CDD" id="cd02588">
    <property type="entry name" value="HAD_L2-DEX"/>
    <property type="match status" value="1"/>
</dbReference>
<evidence type="ECO:0000313" key="5">
    <source>
        <dbReference type="Proteomes" id="UP000716322"/>
    </source>
</evidence>
<dbReference type="SFLD" id="SFLDG01135">
    <property type="entry name" value="C1.5.6:_HAD__Beta-PGM__Phospha"/>
    <property type="match status" value="1"/>
</dbReference>
<dbReference type="InterPro" id="IPR023198">
    <property type="entry name" value="PGP-like_dom2"/>
</dbReference>
<organism evidence="4 5">
    <name type="scientific">Telluria antibiotica</name>
    <dbReference type="NCBI Taxonomy" id="2717319"/>
    <lineage>
        <taxon>Bacteria</taxon>
        <taxon>Pseudomonadati</taxon>
        <taxon>Pseudomonadota</taxon>
        <taxon>Betaproteobacteria</taxon>
        <taxon>Burkholderiales</taxon>
        <taxon>Oxalobacteraceae</taxon>
        <taxon>Telluria group</taxon>
        <taxon>Telluria</taxon>
    </lineage>
</organism>